<protein>
    <submittedName>
        <fullName evidence="6">DoxX family protein</fullName>
    </submittedName>
</protein>
<keyword evidence="3 5" id="KW-1133">Transmembrane helix</keyword>
<feature type="transmembrane region" description="Helical" evidence="5">
    <location>
        <begin position="115"/>
        <end position="131"/>
    </location>
</feature>
<organism evidence="6 7">
    <name type="scientific">Nocardiopsis changdeensis</name>
    <dbReference type="NCBI Taxonomy" id="2831969"/>
    <lineage>
        <taxon>Bacteria</taxon>
        <taxon>Bacillati</taxon>
        <taxon>Actinomycetota</taxon>
        <taxon>Actinomycetes</taxon>
        <taxon>Streptosporangiales</taxon>
        <taxon>Nocardiopsidaceae</taxon>
        <taxon>Nocardiopsis</taxon>
    </lineage>
</organism>
<evidence type="ECO:0000256" key="4">
    <source>
        <dbReference type="ARBA" id="ARBA00023136"/>
    </source>
</evidence>
<keyword evidence="2 5" id="KW-0812">Transmembrane</keyword>
<comment type="subcellular location">
    <subcellularLocation>
        <location evidence="1">Membrane</location>
        <topology evidence="1">Multi-pass membrane protein</topology>
    </subcellularLocation>
</comment>
<feature type="transmembrane region" description="Helical" evidence="5">
    <location>
        <begin position="21"/>
        <end position="40"/>
    </location>
</feature>
<keyword evidence="7" id="KW-1185">Reference proteome</keyword>
<evidence type="ECO:0000256" key="3">
    <source>
        <dbReference type="ARBA" id="ARBA00022989"/>
    </source>
</evidence>
<evidence type="ECO:0000256" key="1">
    <source>
        <dbReference type="ARBA" id="ARBA00004141"/>
    </source>
</evidence>
<feature type="transmembrane region" description="Helical" evidence="5">
    <location>
        <begin position="88"/>
        <end position="109"/>
    </location>
</feature>
<dbReference type="Pfam" id="PF13564">
    <property type="entry name" value="DoxX_2"/>
    <property type="match status" value="1"/>
</dbReference>
<evidence type="ECO:0000313" key="6">
    <source>
        <dbReference type="EMBL" id="QUX20390.1"/>
    </source>
</evidence>
<proteinExistence type="predicted"/>
<feature type="transmembrane region" description="Helical" evidence="5">
    <location>
        <begin position="60"/>
        <end position="81"/>
    </location>
</feature>
<evidence type="ECO:0000256" key="5">
    <source>
        <dbReference type="SAM" id="Phobius"/>
    </source>
</evidence>
<sequence length="142" mass="15032">MKTEPRRHPAPASSRVLHIGLWAAQLLLAPVFVGGGVWKLTTPITELAQVFPWVGQTPSALLYTTSVLDVLGGLGVLLPALTRIRPGLTVLAALGCAALQASAIVFHLSRGETDVAFNAVLLVLAAFVAWGRHTREPIAPRS</sequence>
<dbReference type="RefSeq" id="WP_220561585.1">
    <property type="nucleotide sequence ID" value="NZ_CP074133.1"/>
</dbReference>
<keyword evidence="4 5" id="KW-0472">Membrane</keyword>
<dbReference type="EMBL" id="CP074133">
    <property type="protein sequence ID" value="QUX20390.1"/>
    <property type="molecule type" value="Genomic_DNA"/>
</dbReference>
<gene>
    <name evidence="6" type="ORF">KGD84_17870</name>
</gene>
<evidence type="ECO:0000313" key="7">
    <source>
        <dbReference type="Proteomes" id="UP000676079"/>
    </source>
</evidence>
<dbReference type="InterPro" id="IPR032808">
    <property type="entry name" value="DoxX"/>
</dbReference>
<reference evidence="6 7" key="1">
    <citation type="submission" date="2021-05" db="EMBL/GenBank/DDBJ databases">
        <title>Direct Submission.</title>
        <authorList>
            <person name="Li K."/>
            <person name="Gao J."/>
        </authorList>
    </citation>
    <scope>NUCLEOTIDE SEQUENCE [LARGE SCALE GENOMIC DNA]</scope>
    <source>
        <strain evidence="6 7">Mg02</strain>
    </source>
</reference>
<evidence type="ECO:0000256" key="2">
    <source>
        <dbReference type="ARBA" id="ARBA00022692"/>
    </source>
</evidence>
<dbReference type="Proteomes" id="UP000676079">
    <property type="component" value="Chromosome"/>
</dbReference>
<name>A0ABX8BDR9_9ACTN</name>
<accession>A0ABX8BDR9</accession>